<dbReference type="GO" id="GO:0006313">
    <property type="term" value="P:DNA transposition"/>
    <property type="evidence" value="ECO:0007669"/>
    <property type="project" value="InterPro"/>
</dbReference>
<proteinExistence type="predicted"/>
<dbReference type="GO" id="GO:0004803">
    <property type="term" value="F:transposase activity"/>
    <property type="evidence" value="ECO:0007669"/>
    <property type="project" value="InterPro"/>
</dbReference>
<reference evidence="2 3" key="1">
    <citation type="journal article" date="2020" name="Int. J. Syst. Evol. Microbiol.">
        <title>Reclassification of Streptomyces castelarensis and Streptomyces sporoclivatus as later heterotypic synonyms of Streptomyces antimycoticus.</title>
        <authorList>
            <person name="Komaki H."/>
            <person name="Tamura T."/>
        </authorList>
    </citation>
    <scope>NUCLEOTIDE SEQUENCE [LARGE SCALE GENOMIC DNA]</scope>
    <source>
        <strain evidence="2 3">NBRC 13459</strain>
    </source>
</reference>
<dbReference type="Pfam" id="PF01526">
    <property type="entry name" value="DDE_Tnp_Tn3"/>
    <property type="match status" value="1"/>
</dbReference>
<evidence type="ECO:0000313" key="2">
    <source>
        <dbReference type="EMBL" id="GDY58452.1"/>
    </source>
</evidence>
<dbReference type="Proteomes" id="UP000301309">
    <property type="component" value="Unassembled WGS sequence"/>
</dbReference>
<sequence>MASAVRKEVNTSICTGIHDRMSAVERAGLLRLLEERDADGTTQYNRLKKSAQSPTWSHFKRLITHLDWVDRLGDTGVWMDGVASRKVTDFAGEADAADASELKAYAPVKRVALMACLARKARMPERTLIGICARTAYWVEWWRRFGPPSGNDPKLADPFGRYVLTTFVKGTNMGPYEAARHIPGVSGHELAYTANRHFSLVLLNEAIADLVNAHARLDISQAWGDGTAVAADGTHMDTYLDNLLAETSVRYGKPGGIAYHHISDTYIALFTHFIPCGVWEAVYIIEGLLKNSSEVKPTTVHADTQGQSLPVFSLAHLLGFDLMPRIRNWKGLTFYRPSKTTWVGFGNQGSSPTTTPSSRRRR</sequence>
<dbReference type="InterPro" id="IPR002513">
    <property type="entry name" value="Tn3_Tnp_DDE_dom"/>
</dbReference>
<gene>
    <name evidence="2" type="ORF">SVIO_090750</name>
</gene>
<dbReference type="EMBL" id="BJHW01000002">
    <property type="protein sequence ID" value="GDY58452.1"/>
    <property type="molecule type" value="Genomic_DNA"/>
</dbReference>
<feature type="domain" description="Tn3 transposase DDE" evidence="1">
    <location>
        <begin position="134"/>
        <end position="341"/>
    </location>
</feature>
<accession>A0A4D4LB31</accession>
<evidence type="ECO:0000313" key="3">
    <source>
        <dbReference type="Proteomes" id="UP000301309"/>
    </source>
</evidence>
<organism evidence="2 3">
    <name type="scientific">Streptomyces violaceusniger</name>
    <dbReference type="NCBI Taxonomy" id="68280"/>
    <lineage>
        <taxon>Bacteria</taxon>
        <taxon>Bacillati</taxon>
        <taxon>Actinomycetota</taxon>
        <taxon>Actinomycetes</taxon>
        <taxon>Kitasatosporales</taxon>
        <taxon>Streptomycetaceae</taxon>
        <taxon>Streptomyces</taxon>
        <taxon>Streptomyces violaceusniger group</taxon>
    </lineage>
</organism>
<comment type="caution">
    <text evidence="2">The sequence shown here is derived from an EMBL/GenBank/DDBJ whole genome shotgun (WGS) entry which is preliminary data.</text>
</comment>
<keyword evidence="3" id="KW-1185">Reference proteome</keyword>
<evidence type="ECO:0000259" key="1">
    <source>
        <dbReference type="Pfam" id="PF01526"/>
    </source>
</evidence>
<name>A0A4D4LB31_STRVO</name>
<protein>
    <recommendedName>
        <fullName evidence="1">Tn3 transposase DDE domain-containing protein</fullName>
    </recommendedName>
</protein>
<dbReference type="AlphaFoldDB" id="A0A4D4LB31"/>